<evidence type="ECO:0000313" key="2">
    <source>
        <dbReference type="EMBL" id="MEH2553846.1"/>
    </source>
</evidence>
<proteinExistence type="predicted"/>
<evidence type="ECO:0000256" key="1">
    <source>
        <dbReference type="SAM" id="MobiDB-lite"/>
    </source>
</evidence>
<feature type="region of interest" description="Disordered" evidence="1">
    <location>
        <begin position="22"/>
        <end position="77"/>
    </location>
</feature>
<organism evidence="2 3">
    <name type="scientific">Bradyrhizobium algeriense</name>
    <dbReference type="NCBI Taxonomy" id="634784"/>
    <lineage>
        <taxon>Bacteria</taxon>
        <taxon>Pseudomonadati</taxon>
        <taxon>Pseudomonadota</taxon>
        <taxon>Alphaproteobacteria</taxon>
        <taxon>Hyphomicrobiales</taxon>
        <taxon>Nitrobacteraceae</taxon>
        <taxon>Bradyrhizobium</taxon>
    </lineage>
</organism>
<dbReference type="Proteomes" id="UP001364224">
    <property type="component" value="Unassembled WGS sequence"/>
</dbReference>
<accession>A0ABU8B5M9</accession>
<evidence type="ECO:0000313" key="3">
    <source>
        <dbReference type="Proteomes" id="UP001364224"/>
    </source>
</evidence>
<sequence>MLATTAQKMARFIIAARRIRRGRSALSRHRTVSSISNPIQDYRSVDDSVRAGNQDGNEGGQRTEKKRRRRRLRNDMR</sequence>
<reference evidence="2 3" key="1">
    <citation type="submission" date="2024-02" db="EMBL/GenBank/DDBJ databases">
        <title>Adaptive strategies in a cosmopolitan and abundant soil bacterium.</title>
        <authorList>
            <person name="Carini P."/>
        </authorList>
    </citation>
    <scope>NUCLEOTIDE SEQUENCE [LARGE SCALE GENOMIC DNA]</scope>
    <source>
        <strain evidence="2 3">AZCC 1608</strain>
    </source>
</reference>
<feature type="compositionally biased region" description="Basic residues" evidence="1">
    <location>
        <begin position="22"/>
        <end position="31"/>
    </location>
</feature>
<dbReference type="EMBL" id="JAZHRV010000001">
    <property type="protein sequence ID" value="MEH2553846.1"/>
    <property type="molecule type" value="Genomic_DNA"/>
</dbReference>
<feature type="compositionally biased region" description="Basic residues" evidence="1">
    <location>
        <begin position="64"/>
        <end position="77"/>
    </location>
</feature>
<gene>
    <name evidence="2" type="ORF">V1286_001375</name>
</gene>
<keyword evidence="3" id="KW-1185">Reference proteome</keyword>
<name>A0ABU8B5M9_9BRAD</name>
<protein>
    <submittedName>
        <fullName evidence="2">Uncharacterized protein</fullName>
    </submittedName>
</protein>
<dbReference type="RefSeq" id="WP_334478418.1">
    <property type="nucleotide sequence ID" value="NZ_JAZHRV010000001.1"/>
</dbReference>
<comment type="caution">
    <text evidence="2">The sequence shown here is derived from an EMBL/GenBank/DDBJ whole genome shotgun (WGS) entry which is preliminary data.</text>
</comment>